<dbReference type="Pfam" id="PF07729">
    <property type="entry name" value="FCD"/>
    <property type="match status" value="1"/>
</dbReference>
<dbReference type="SUPFAM" id="SSF46785">
    <property type="entry name" value="Winged helix' DNA-binding domain"/>
    <property type="match status" value="1"/>
</dbReference>
<evidence type="ECO:0000259" key="4">
    <source>
        <dbReference type="PROSITE" id="PS50949"/>
    </source>
</evidence>
<keyword evidence="1" id="KW-0805">Transcription regulation</keyword>
<reference evidence="5 6" key="1">
    <citation type="journal article" date="2015" name="Stand. Genomic Sci.">
        <title>Genomic Encyclopedia of Bacterial and Archaeal Type Strains, Phase III: the genomes of soil and plant-associated and newly described type strains.</title>
        <authorList>
            <person name="Whitman W.B."/>
            <person name="Woyke T."/>
            <person name="Klenk H.P."/>
            <person name="Zhou Y."/>
            <person name="Lilburn T.G."/>
            <person name="Beck B.J."/>
            <person name="De Vos P."/>
            <person name="Vandamme P."/>
            <person name="Eisen J.A."/>
            <person name="Garrity G."/>
            <person name="Hugenholtz P."/>
            <person name="Kyrpides N.C."/>
        </authorList>
    </citation>
    <scope>NUCLEOTIDE SEQUENCE [LARGE SCALE GENOMIC DNA]</scope>
    <source>
        <strain evidence="5 6">VKM Ac-2572</strain>
    </source>
</reference>
<dbReference type="InterPro" id="IPR008920">
    <property type="entry name" value="TF_FadR/GntR_C"/>
</dbReference>
<evidence type="ECO:0000256" key="1">
    <source>
        <dbReference type="ARBA" id="ARBA00023015"/>
    </source>
</evidence>
<dbReference type="SMART" id="SM00895">
    <property type="entry name" value="FCD"/>
    <property type="match status" value="1"/>
</dbReference>
<dbReference type="Gene3D" id="1.20.120.530">
    <property type="entry name" value="GntR ligand-binding domain-like"/>
    <property type="match status" value="1"/>
</dbReference>
<keyword evidence="6" id="KW-1185">Reference proteome</keyword>
<dbReference type="InterPro" id="IPR036390">
    <property type="entry name" value="WH_DNA-bd_sf"/>
</dbReference>
<evidence type="ECO:0000256" key="3">
    <source>
        <dbReference type="ARBA" id="ARBA00023163"/>
    </source>
</evidence>
<protein>
    <submittedName>
        <fullName evidence="5">DNA-binding GntR family transcriptional regulator</fullName>
    </submittedName>
</protein>
<feature type="domain" description="HTH gntR-type" evidence="4">
    <location>
        <begin position="21"/>
        <end position="88"/>
    </location>
</feature>
<dbReference type="GO" id="GO:0003677">
    <property type="term" value="F:DNA binding"/>
    <property type="evidence" value="ECO:0007669"/>
    <property type="project" value="UniProtKB-KW"/>
</dbReference>
<dbReference type="Gene3D" id="1.10.10.10">
    <property type="entry name" value="Winged helix-like DNA-binding domain superfamily/Winged helix DNA-binding domain"/>
    <property type="match status" value="1"/>
</dbReference>
<dbReference type="InterPro" id="IPR036388">
    <property type="entry name" value="WH-like_DNA-bd_sf"/>
</dbReference>
<dbReference type="PANTHER" id="PTHR43537">
    <property type="entry name" value="TRANSCRIPTIONAL REGULATOR, GNTR FAMILY"/>
    <property type="match status" value="1"/>
</dbReference>
<evidence type="ECO:0000256" key="2">
    <source>
        <dbReference type="ARBA" id="ARBA00023125"/>
    </source>
</evidence>
<dbReference type="GO" id="GO:0003700">
    <property type="term" value="F:DNA-binding transcription factor activity"/>
    <property type="evidence" value="ECO:0007669"/>
    <property type="project" value="InterPro"/>
</dbReference>
<gene>
    <name evidence="5" type="ORF">EV652_10629</name>
</gene>
<evidence type="ECO:0000313" key="6">
    <source>
        <dbReference type="Proteomes" id="UP000294508"/>
    </source>
</evidence>
<dbReference type="OrthoDB" id="3267569at2"/>
<dbReference type="RefSeq" id="WP_132210279.1">
    <property type="nucleotide sequence ID" value="NZ_SLWN01000006.1"/>
</dbReference>
<keyword evidence="3" id="KW-0804">Transcription</keyword>
<dbReference type="Pfam" id="PF00392">
    <property type="entry name" value="GntR"/>
    <property type="match status" value="1"/>
</dbReference>
<accession>A0A4R2HGF7</accession>
<dbReference type="CDD" id="cd07377">
    <property type="entry name" value="WHTH_GntR"/>
    <property type="match status" value="1"/>
</dbReference>
<dbReference type="SUPFAM" id="SSF48008">
    <property type="entry name" value="GntR ligand-binding domain-like"/>
    <property type="match status" value="1"/>
</dbReference>
<dbReference type="PRINTS" id="PR00035">
    <property type="entry name" value="HTHGNTR"/>
</dbReference>
<keyword evidence="2 5" id="KW-0238">DNA-binding</keyword>
<comment type="caution">
    <text evidence="5">The sequence shown here is derived from an EMBL/GenBank/DDBJ whole genome shotgun (WGS) entry which is preliminary data.</text>
</comment>
<organism evidence="5 6">
    <name type="scientific">Kribbella steppae</name>
    <dbReference type="NCBI Taxonomy" id="2512223"/>
    <lineage>
        <taxon>Bacteria</taxon>
        <taxon>Bacillati</taxon>
        <taxon>Actinomycetota</taxon>
        <taxon>Actinomycetes</taxon>
        <taxon>Propionibacteriales</taxon>
        <taxon>Kribbellaceae</taxon>
        <taxon>Kribbella</taxon>
    </lineage>
</organism>
<dbReference type="EMBL" id="SLWN01000006">
    <property type="protein sequence ID" value="TCO28047.1"/>
    <property type="molecule type" value="Genomic_DNA"/>
</dbReference>
<sequence length="246" mass="26814">MTTSPATPPAWNYKPVGRVAAPLREQVVALLRDAILDLRLVPGQRLVERELIDQLGVSRTTVREALRELTVEGLVTVVPQRGAVVTAPSLEDARDLYDVRASLESLIVERFCERATRSQVLRLGAAVEGFAEAVAARQEIRGVLATKDRIYEVLVEGAGSTALKQIVDGIQARVRMLRATSMSADGRADSSVDELRAITAAIQAKDAQTAASLYRDHIRAASLTALRHLQQSMSTEPPARTRGEQR</sequence>
<dbReference type="AlphaFoldDB" id="A0A4R2HGF7"/>
<dbReference type="Proteomes" id="UP000294508">
    <property type="component" value="Unassembled WGS sequence"/>
</dbReference>
<dbReference type="SMART" id="SM00345">
    <property type="entry name" value="HTH_GNTR"/>
    <property type="match status" value="1"/>
</dbReference>
<evidence type="ECO:0000313" key="5">
    <source>
        <dbReference type="EMBL" id="TCO28047.1"/>
    </source>
</evidence>
<dbReference type="InterPro" id="IPR000524">
    <property type="entry name" value="Tscrpt_reg_HTH_GntR"/>
</dbReference>
<proteinExistence type="predicted"/>
<name>A0A4R2HGF7_9ACTN</name>
<dbReference type="InterPro" id="IPR011711">
    <property type="entry name" value="GntR_C"/>
</dbReference>
<dbReference type="PANTHER" id="PTHR43537:SF24">
    <property type="entry name" value="GLUCONATE OPERON TRANSCRIPTIONAL REPRESSOR"/>
    <property type="match status" value="1"/>
</dbReference>
<dbReference type="PROSITE" id="PS50949">
    <property type="entry name" value="HTH_GNTR"/>
    <property type="match status" value="1"/>
</dbReference>